<keyword evidence="4" id="KW-0175">Coiled coil</keyword>
<dbReference type="PANTHER" id="PTHR12933">
    <property type="entry name" value="ORF PROTEIN-RELATED"/>
    <property type="match status" value="1"/>
</dbReference>
<evidence type="ECO:0000313" key="8">
    <source>
        <dbReference type="EMBL" id="KYN99428.1"/>
    </source>
</evidence>
<reference evidence="8 9" key="1">
    <citation type="journal article" date="2016" name="Nat. Commun.">
        <title>Genomes of cryptic chimpanzee Plasmodium species reveal key evolutionary events leading to human malaria.</title>
        <authorList>
            <person name="Sundararaman S.A."/>
            <person name="Plenderleith L.J."/>
            <person name="Liu W."/>
            <person name="Loy D.E."/>
            <person name="Learn G.H."/>
            <person name="Li Y."/>
            <person name="Shaw K.S."/>
            <person name="Ayouba A."/>
            <person name="Peeters M."/>
            <person name="Speede S."/>
            <person name="Shaw G.M."/>
            <person name="Bushman F.D."/>
            <person name="Brisson D."/>
            <person name="Rayner J.C."/>
            <person name="Sharp P.M."/>
            <person name="Hahn B.H."/>
        </authorList>
    </citation>
    <scope>NUCLEOTIDE SEQUENCE [LARGE SCALE GENOMIC DNA]</scope>
    <source>
        <strain evidence="8 9">SY75</strain>
    </source>
</reference>
<dbReference type="GO" id="GO:0032040">
    <property type="term" value="C:small-subunit processome"/>
    <property type="evidence" value="ECO:0007669"/>
    <property type="project" value="TreeGrafter"/>
</dbReference>
<sequence>MGKRTFRGKKRATTLNELYELEFVKKEKKKLKKLNFATNKNKPNDESTIKDTKQKEFNKKENKINKRLLKEFEKLKKHEEKFKGKTYYTSDQDDDQTDIEENNHDQNKKLTNKQNKYETFLNILQKKKNEMFNHVLNEDIKSNHNDHHTISKNINKQNQTTKKDNIQQKGNVKNTTLLHKQKNDEIYMSFLVNNINKQSNDFYLLNDLYINNSQEIYNDNNTISINYKNVNTNNENIHNIIKEQHDKNIPDHNNFNENIMNGNNFNPNNNLNNHNLSENIMNGNNFNPNNNLNSHNLSEHIMNGNNCNPNNNQNNLLYNYSKTYNCISIYNNYQNDSYKLCENKMDYYFSFCQNIDEAFIEQFCNNKKKKNRLQNTNEQKDNDKSNEYKNKTIEDIYVKSNLFVETNIFKSKKQTKNEYTGQIFNNVQIKPYFFSPYLEKNYITYYLMNILDTKPKSILDNENFYNINDHILLNLKNYLSTFKHPVAYFNSDIYMYMQNYYNMKIKKIVKDENKNDPCDDNDVKDSHMINDMQNGESIEENKTNKIHNHNKNNNSSNVYKANKKKKKIFRDISKIIEHIELKSYFHYINSYVDILYSNKNVLNSHLINILNVVHILNHLKKKRKRRKYIKKKLEKMEKSQNIKQENIELKEEFCDESFARPKILILCPFRYNAKEYVDIISNLIKPSEIKNKNRFVIEYDITINEKKHMKEIYTKKKRTLDYINIYQGNNDDCFRLGIKILEGDKKIQLYSPFCDSDILICSPLGLDIIIKESKENDSSQEQNEGEDNIIYDENSSDDYDMNNENNGLTNEMRKDKNINKKKKNNKHYNNNKKKKKLYEYDFLSSVEILLIDEIDIILMQNLLTLKTVLNFINKPLLRWGSANINRIPKYVINGFLKNYRQTIISSSIIDTNFISLIHSSNNYRSFLKLFIRNDDKSVLLDLRNSLNINQYFKKIECDNILNIEESILNFFSTNVMDILTNIKQLIIFIPTYIEYLRIYELLKKNDISFKGVNEYTNEKKILQIRKLFKFKRINILLVTGRLIYYERCTFKGANHIIFFSPPKFLFMYSELIKNLSKDPNSSSMCYYTKYHTYELERIVGQARTKQLIHEKNGKITLFK</sequence>
<dbReference type="PANTHER" id="PTHR12933:SF0">
    <property type="entry name" value="U3 SMALL NUCLEOLAR RNA-ASSOCIATED PROTEIN 25 HOMOLOG"/>
    <property type="match status" value="1"/>
</dbReference>
<dbReference type="Proteomes" id="UP000076004">
    <property type="component" value="Chromosome 10"/>
</dbReference>
<comment type="caution">
    <text evidence="8">The sequence shown here is derived from an EMBL/GenBank/DDBJ whole genome shotgun (WGS) entry which is preliminary data.</text>
</comment>
<evidence type="ECO:0000256" key="5">
    <source>
        <dbReference type="SAM" id="MobiDB-lite"/>
    </source>
</evidence>
<dbReference type="InterPro" id="IPR010678">
    <property type="entry name" value="UTP25"/>
</dbReference>
<evidence type="ECO:0000256" key="1">
    <source>
        <dbReference type="ARBA" id="ARBA00004604"/>
    </source>
</evidence>
<gene>
    <name evidence="8" type="ORF">PGSY75_1005100</name>
</gene>
<evidence type="ECO:0008006" key="10">
    <source>
        <dbReference type="Google" id="ProtNLM"/>
    </source>
</evidence>
<dbReference type="Pfam" id="PF22916">
    <property type="entry name" value="UTP25_NTPase-like"/>
    <property type="match status" value="2"/>
</dbReference>
<dbReference type="Pfam" id="PF06862">
    <property type="entry name" value="Utp25_C"/>
    <property type="match status" value="1"/>
</dbReference>
<feature type="coiled-coil region" evidence="4">
    <location>
        <begin position="619"/>
        <end position="652"/>
    </location>
</feature>
<accession>A0A151LKB1</accession>
<evidence type="ECO:0000256" key="2">
    <source>
        <dbReference type="ARBA" id="ARBA00009223"/>
    </source>
</evidence>
<feature type="compositionally biased region" description="Acidic residues" evidence="5">
    <location>
        <begin position="783"/>
        <end position="796"/>
    </location>
</feature>
<name>A0A151LKB1_9APIC</name>
<dbReference type="VEuPathDB" id="PlasmoDB:PGABG01_1003200"/>
<dbReference type="InterPro" id="IPR053940">
    <property type="entry name" value="UTP25_NTPase-like"/>
</dbReference>
<evidence type="ECO:0000259" key="7">
    <source>
        <dbReference type="Pfam" id="PF22916"/>
    </source>
</evidence>
<dbReference type="KEGG" id="pgab:PGSY75_1005100"/>
<dbReference type="VEuPathDB" id="PlasmoDB:PGSY75_1005100"/>
<dbReference type="GO" id="GO:0034511">
    <property type="term" value="F:U3 snoRNA binding"/>
    <property type="evidence" value="ECO:0007669"/>
    <property type="project" value="InterPro"/>
</dbReference>
<evidence type="ECO:0000313" key="9">
    <source>
        <dbReference type="Proteomes" id="UP000076004"/>
    </source>
</evidence>
<dbReference type="EMBL" id="LVLB01000011">
    <property type="protein sequence ID" value="KYN99428.1"/>
    <property type="molecule type" value="Genomic_DNA"/>
</dbReference>
<comment type="subcellular location">
    <subcellularLocation>
        <location evidence="1">Nucleus</location>
        <location evidence="1">Nucleolus</location>
    </subcellularLocation>
</comment>
<evidence type="ECO:0000259" key="6">
    <source>
        <dbReference type="Pfam" id="PF06862"/>
    </source>
</evidence>
<dbReference type="GeneID" id="29776423"/>
<dbReference type="InterPro" id="IPR053939">
    <property type="entry name" value="UTP25_C"/>
</dbReference>
<protein>
    <recommendedName>
        <fullName evidence="10">U3 small nucleolar RNA-associated protein 25</fullName>
    </recommendedName>
</protein>
<organism evidence="8 9">
    <name type="scientific">Plasmodium gaboni</name>
    <dbReference type="NCBI Taxonomy" id="647221"/>
    <lineage>
        <taxon>Eukaryota</taxon>
        <taxon>Sar</taxon>
        <taxon>Alveolata</taxon>
        <taxon>Apicomplexa</taxon>
        <taxon>Aconoidasida</taxon>
        <taxon>Haemosporida</taxon>
        <taxon>Plasmodiidae</taxon>
        <taxon>Plasmodium</taxon>
        <taxon>Plasmodium (Laverania)</taxon>
    </lineage>
</organism>
<feature type="domain" description="UTP25 C-terminal" evidence="6">
    <location>
        <begin position="945"/>
        <end position="1112"/>
    </location>
</feature>
<dbReference type="RefSeq" id="XP_018641435.1">
    <property type="nucleotide sequence ID" value="XM_018785818.1"/>
</dbReference>
<dbReference type="GO" id="GO:0019843">
    <property type="term" value="F:rRNA binding"/>
    <property type="evidence" value="ECO:0007669"/>
    <property type="project" value="TreeGrafter"/>
</dbReference>
<feature type="domain" description="UTP25 NTP hydrolase-like" evidence="7">
    <location>
        <begin position="832"/>
        <end position="923"/>
    </location>
</feature>
<evidence type="ECO:0000256" key="3">
    <source>
        <dbReference type="ARBA" id="ARBA00023242"/>
    </source>
</evidence>
<feature type="compositionally biased region" description="Acidic residues" evidence="5">
    <location>
        <begin position="91"/>
        <end position="100"/>
    </location>
</feature>
<proteinExistence type="inferred from homology"/>
<feature type="region of interest" description="Disordered" evidence="5">
    <location>
        <begin position="775"/>
        <end position="796"/>
    </location>
</feature>
<feature type="domain" description="UTP25 NTP hydrolase-like" evidence="7">
    <location>
        <begin position="591"/>
        <end position="777"/>
    </location>
</feature>
<dbReference type="AlphaFoldDB" id="A0A151LKB1"/>
<comment type="similarity">
    <text evidence="2">Belongs to the UTP25 family.</text>
</comment>
<evidence type="ECO:0000256" key="4">
    <source>
        <dbReference type="SAM" id="Coils"/>
    </source>
</evidence>
<feature type="region of interest" description="Disordered" evidence="5">
    <location>
        <begin position="86"/>
        <end position="113"/>
    </location>
</feature>
<keyword evidence="3" id="KW-0539">Nucleus</keyword>
<dbReference type="GO" id="GO:0000462">
    <property type="term" value="P:maturation of SSU-rRNA from tricistronic rRNA transcript (SSU-rRNA, 5.8S rRNA, LSU-rRNA)"/>
    <property type="evidence" value="ECO:0007669"/>
    <property type="project" value="TreeGrafter"/>
</dbReference>